<dbReference type="PRINTS" id="PR00081">
    <property type="entry name" value="GDHRDH"/>
</dbReference>
<dbReference type="Pfam" id="PF13561">
    <property type="entry name" value="adh_short_C2"/>
    <property type="match status" value="1"/>
</dbReference>
<dbReference type="EC" id="1.3.1.34" evidence="3"/>
<sequence>MSQLRYEGKVAVVTGGGSGLGRDMAESFAREGAQVCVIGRRQEKLAEVVRAIEAAGGRAFGLSADVRDAARIEAVMKEIQQRAGRIDVLVNNAAGNFIAPAEQLSPNGFKSVVDIVLLGTFNCTRLAFDMLKESKGAILNIIAAYAWSGEPGAIHSASAKAGVLAMTRTLASEWGRYGIRANCIAPGPIHTEGTDKNLWSVADIEEKARKAVPLGRLGEPADISRAALWLCGDEAQWISGATLAVDGAQWLHGGAFNFRGAYEEAMAALGGAQKP</sequence>
<protein>
    <submittedName>
        <fullName evidence="3">2,4-dienoyl-CoA reductase</fullName>
        <ecNumber evidence="3">1.3.1.34</ecNumber>
    </submittedName>
</protein>
<keyword evidence="1" id="KW-0521">NADP</keyword>
<dbReference type="InterPro" id="IPR002347">
    <property type="entry name" value="SDR_fam"/>
</dbReference>
<proteinExistence type="predicted"/>
<dbReference type="GO" id="GO:0008670">
    <property type="term" value="F:2,4-dienoyl-CoA reductase (NADPH) activity"/>
    <property type="evidence" value="ECO:0007669"/>
    <property type="project" value="UniProtKB-EC"/>
</dbReference>
<organism evidence="3">
    <name type="scientific">mine drainage metagenome</name>
    <dbReference type="NCBI Taxonomy" id="410659"/>
    <lineage>
        <taxon>unclassified sequences</taxon>
        <taxon>metagenomes</taxon>
        <taxon>ecological metagenomes</taxon>
    </lineage>
</organism>
<dbReference type="GO" id="GO:0009062">
    <property type="term" value="P:fatty acid catabolic process"/>
    <property type="evidence" value="ECO:0007669"/>
    <property type="project" value="InterPro"/>
</dbReference>
<dbReference type="PANTHER" id="PTHR43296:SF2">
    <property type="entry name" value="PEROXISOMAL 2,4-DIENOYL-COA REDUCTASE [(3E)-ENOYL-COA-PRODUCING]"/>
    <property type="match status" value="1"/>
</dbReference>
<dbReference type="InterPro" id="IPR045017">
    <property type="entry name" value="DECR2-like"/>
</dbReference>
<dbReference type="InterPro" id="IPR036291">
    <property type="entry name" value="NAD(P)-bd_dom_sf"/>
</dbReference>
<evidence type="ECO:0000313" key="3">
    <source>
        <dbReference type="EMBL" id="CBH75824.1"/>
    </source>
</evidence>
<dbReference type="SUPFAM" id="SSF51735">
    <property type="entry name" value="NAD(P)-binding Rossmann-fold domains"/>
    <property type="match status" value="1"/>
</dbReference>
<dbReference type="PRINTS" id="PR00080">
    <property type="entry name" value="SDRFAMILY"/>
</dbReference>
<dbReference type="FunFam" id="3.40.50.720:FF:000084">
    <property type="entry name" value="Short-chain dehydrogenase reductase"/>
    <property type="match status" value="1"/>
</dbReference>
<accession>E6PH86</accession>
<evidence type="ECO:0000256" key="1">
    <source>
        <dbReference type="ARBA" id="ARBA00022857"/>
    </source>
</evidence>
<dbReference type="EMBL" id="CABL01000016">
    <property type="protein sequence ID" value="CBH75824.1"/>
    <property type="molecule type" value="Genomic_DNA"/>
</dbReference>
<comment type="caution">
    <text evidence="3">The sequence shown here is derived from an EMBL/GenBank/DDBJ whole genome shotgun (WGS) entry which is preliminary data.</text>
</comment>
<reference evidence="3" key="1">
    <citation type="submission" date="2009-10" db="EMBL/GenBank/DDBJ databases">
        <title>Diversity of trophic interactions inside an arsenic-rich microbial ecosystem.</title>
        <authorList>
            <person name="Bertin P.N."/>
            <person name="Heinrich-Salmeron A."/>
            <person name="Pelletier E."/>
            <person name="Goulhen-Chollet F."/>
            <person name="Arsene-Ploetze F."/>
            <person name="Gallien S."/>
            <person name="Calteau A."/>
            <person name="Vallenet D."/>
            <person name="Casiot C."/>
            <person name="Chane-Woon-Ming B."/>
            <person name="Giloteaux L."/>
            <person name="Barakat M."/>
            <person name="Bonnefoy V."/>
            <person name="Bruneel O."/>
            <person name="Chandler M."/>
            <person name="Cleiss J."/>
            <person name="Duran R."/>
            <person name="Elbaz-Poulichet F."/>
            <person name="Fonknechten N."/>
            <person name="Lauga B."/>
            <person name="Mornico D."/>
            <person name="Ortet P."/>
            <person name="Schaeffer C."/>
            <person name="Siguier P."/>
            <person name="Alexander Thil Smith A."/>
            <person name="Van Dorsselaer A."/>
            <person name="Weissenbach J."/>
            <person name="Medigue C."/>
            <person name="Le Paslier D."/>
        </authorList>
    </citation>
    <scope>NUCLEOTIDE SEQUENCE</scope>
</reference>
<dbReference type="Gene3D" id="3.40.50.720">
    <property type="entry name" value="NAD(P)-binding Rossmann-like Domain"/>
    <property type="match status" value="1"/>
</dbReference>
<keyword evidence="2 3" id="KW-0560">Oxidoreductase</keyword>
<dbReference type="GO" id="GO:0005777">
    <property type="term" value="C:peroxisome"/>
    <property type="evidence" value="ECO:0007669"/>
    <property type="project" value="TreeGrafter"/>
</dbReference>
<evidence type="ECO:0000256" key="2">
    <source>
        <dbReference type="ARBA" id="ARBA00023002"/>
    </source>
</evidence>
<dbReference type="CDD" id="cd05369">
    <property type="entry name" value="TER_DECR_SDR_a"/>
    <property type="match status" value="1"/>
</dbReference>
<name>E6PH86_9ZZZZ</name>
<gene>
    <name evidence="3" type="primary">fadH</name>
    <name evidence="3" type="ORF">CARN1_1222</name>
</gene>
<dbReference type="PANTHER" id="PTHR43296">
    <property type="entry name" value="PEROXISOMAL 2,4-DIENOYL-COA REDUCTASE"/>
    <property type="match status" value="1"/>
</dbReference>
<dbReference type="AlphaFoldDB" id="E6PH86"/>